<dbReference type="InterPro" id="IPR003673">
    <property type="entry name" value="CoA-Trfase_fam_III"/>
</dbReference>
<name>A0A844AZV1_9BURK</name>
<dbReference type="AlphaFoldDB" id="A0A844AZV1"/>
<sequence>MPGPLTGLKVVEMAGLGPAPFCAMMFADMGAQVVRIERPGAAAKINSTDVTARGRPALELDLRSAEGVQTVLAMVDKADILIEGFRPGVMERLGLGPDVCLARRPQLVYGRMTGWGQHGPLAKAAGHDINYISLGGALHAIGRKGEPPVPPLNLVGDFGGGAMLLAFGVLAALTEARTSGHGQVVDAAMTDGTALLSAMMFGMRAAGRWTLEREDNMLDGGAPYYRVYECADGKYVSIGSIEPQFYALLMEHCGIAQGPLRDMQNDKRRWPEFTQQLQAVFKTKTRDEWCALMEGTDVCFAPVLDWDEAVQHPHNVARGTFVEHDGVVQPAAAPRLSRTPGQAGPVRHASADEILGAWGVDRAGGSGRK</sequence>
<dbReference type="SUPFAM" id="SSF89796">
    <property type="entry name" value="CoA-transferase family III (CaiB/BaiF)"/>
    <property type="match status" value="1"/>
</dbReference>
<dbReference type="PANTHER" id="PTHR48228">
    <property type="entry name" value="SUCCINYL-COA--D-CITRAMALATE COA-TRANSFERASE"/>
    <property type="match status" value="1"/>
</dbReference>
<dbReference type="Proteomes" id="UP000487350">
    <property type="component" value="Unassembled WGS sequence"/>
</dbReference>
<reference evidence="1 2" key="1">
    <citation type="submission" date="2019-11" db="EMBL/GenBank/DDBJ databases">
        <title>Caenimonas koreensis gen. nov., sp. nov., isolated from activated sludge.</title>
        <authorList>
            <person name="Seung H.R."/>
        </authorList>
    </citation>
    <scope>NUCLEOTIDE SEQUENCE [LARGE SCALE GENOMIC DNA]</scope>
    <source>
        <strain evidence="1 2">EMB320</strain>
    </source>
</reference>
<accession>A0A844AZV1</accession>
<dbReference type="InterPro" id="IPR050509">
    <property type="entry name" value="CoA-transferase_III"/>
</dbReference>
<dbReference type="PANTHER" id="PTHR48228:SF5">
    <property type="entry name" value="ALPHA-METHYLACYL-COA RACEMASE"/>
    <property type="match status" value="1"/>
</dbReference>
<dbReference type="GO" id="GO:0016740">
    <property type="term" value="F:transferase activity"/>
    <property type="evidence" value="ECO:0007669"/>
    <property type="project" value="UniProtKB-KW"/>
</dbReference>
<comment type="caution">
    <text evidence="1">The sequence shown here is derived from an EMBL/GenBank/DDBJ whole genome shotgun (WGS) entry which is preliminary data.</text>
</comment>
<evidence type="ECO:0000313" key="1">
    <source>
        <dbReference type="EMBL" id="MRD46582.1"/>
    </source>
</evidence>
<organism evidence="1 2">
    <name type="scientific">Caenimonas koreensis DSM 17982</name>
    <dbReference type="NCBI Taxonomy" id="1121255"/>
    <lineage>
        <taxon>Bacteria</taxon>
        <taxon>Pseudomonadati</taxon>
        <taxon>Pseudomonadota</taxon>
        <taxon>Betaproteobacteria</taxon>
        <taxon>Burkholderiales</taxon>
        <taxon>Comamonadaceae</taxon>
        <taxon>Caenimonas</taxon>
    </lineage>
</organism>
<gene>
    <name evidence="1" type="ORF">GHT07_04795</name>
</gene>
<dbReference type="EMBL" id="WJBU01000004">
    <property type="protein sequence ID" value="MRD46582.1"/>
    <property type="molecule type" value="Genomic_DNA"/>
</dbReference>
<dbReference type="InterPro" id="IPR044855">
    <property type="entry name" value="CoA-Trfase_III_dom3_sf"/>
</dbReference>
<dbReference type="RefSeq" id="WP_153583928.1">
    <property type="nucleotide sequence ID" value="NZ_WJBU01000004.1"/>
</dbReference>
<dbReference type="Pfam" id="PF02515">
    <property type="entry name" value="CoA_transf_3"/>
    <property type="match status" value="1"/>
</dbReference>
<evidence type="ECO:0000313" key="2">
    <source>
        <dbReference type="Proteomes" id="UP000487350"/>
    </source>
</evidence>
<dbReference type="Gene3D" id="3.30.1540.10">
    <property type="entry name" value="formyl-coa transferase, domain 3"/>
    <property type="match status" value="1"/>
</dbReference>
<dbReference type="OrthoDB" id="5294844at2"/>
<proteinExistence type="predicted"/>
<dbReference type="InterPro" id="IPR023606">
    <property type="entry name" value="CoA-Trfase_III_dom_1_sf"/>
</dbReference>
<keyword evidence="2" id="KW-1185">Reference proteome</keyword>
<dbReference type="Gene3D" id="3.40.50.10540">
    <property type="entry name" value="Crotonobetainyl-coa:carnitine coa-transferase, domain 1"/>
    <property type="match status" value="1"/>
</dbReference>
<keyword evidence="1" id="KW-0808">Transferase</keyword>
<protein>
    <submittedName>
        <fullName evidence="1">CoA transferase</fullName>
    </submittedName>
</protein>